<dbReference type="Pfam" id="PF00575">
    <property type="entry name" value="S1"/>
    <property type="match status" value="2"/>
</dbReference>
<proteinExistence type="inferred from homology"/>
<dbReference type="SMART" id="SM00316">
    <property type="entry name" value="S1"/>
    <property type="match status" value="2"/>
</dbReference>
<dbReference type="PANTHER" id="PTHR10724">
    <property type="entry name" value="30S RIBOSOMAL PROTEIN S1"/>
    <property type="match status" value="1"/>
</dbReference>
<dbReference type="GO" id="GO:1990904">
    <property type="term" value="C:ribonucleoprotein complex"/>
    <property type="evidence" value="ECO:0007669"/>
    <property type="project" value="UniProtKB-KW"/>
</dbReference>
<keyword evidence="3" id="KW-0687">Ribonucleoprotein</keyword>
<dbReference type="Gene3D" id="2.40.50.140">
    <property type="entry name" value="Nucleic acid-binding proteins"/>
    <property type="match status" value="2"/>
</dbReference>
<dbReference type="PROSITE" id="PS50126">
    <property type="entry name" value="S1"/>
    <property type="match status" value="2"/>
</dbReference>
<dbReference type="SUPFAM" id="SSF50249">
    <property type="entry name" value="Nucleic acid-binding proteins"/>
    <property type="match status" value="2"/>
</dbReference>
<evidence type="ECO:0000259" key="4">
    <source>
        <dbReference type="PROSITE" id="PS50126"/>
    </source>
</evidence>
<evidence type="ECO:0000256" key="1">
    <source>
        <dbReference type="ARBA" id="ARBA00006767"/>
    </source>
</evidence>
<sequence length="277" mass="30750">MYVVRWDNPELEPRHTVDPVAIVKREVFKDYKVGDQVLAYYSEDCMWYPGMVDEARDDGSFLVRWDVPEDGLDEICVYPTHMKFPRLPAEKLELGRKYRGTVQSVQEYGAFVDIGADGLGLLHVSAMSGAHARVESAEDLVTEGEAFCAGVQVWQLGRAVKHRRTKDLDVWFVGFKGGKIVLSQRPGGNQDSRGLAKFKAQPPDQWHTGVVKATVPYGAFVTVSLDDGSKADGLVPIKEISKDFIRRVEDVLTQGSPGDAARLEGVWDGKTPLKIIA</sequence>
<dbReference type="OrthoDB" id="420451at2759"/>
<organism evidence="5 6">
    <name type="scientific">Symbiodinium pilosum</name>
    <name type="common">Dinoflagellate</name>
    <dbReference type="NCBI Taxonomy" id="2952"/>
    <lineage>
        <taxon>Eukaryota</taxon>
        <taxon>Sar</taxon>
        <taxon>Alveolata</taxon>
        <taxon>Dinophyceae</taxon>
        <taxon>Suessiales</taxon>
        <taxon>Symbiodiniaceae</taxon>
        <taxon>Symbiodinium</taxon>
    </lineage>
</organism>
<dbReference type="InterPro" id="IPR012340">
    <property type="entry name" value="NA-bd_OB-fold"/>
</dbReference>
<name>A0A812K9R6_SYMPI</name>
<feature type="domain" description="S1 motif" evidence="4">
    <location>
        <begin position="95"/>
        <end position="185"/>
    </location>
</feature>
<feature type="domain" description="S1 motif" evidence="4">
    <location>
        <begin position="204"/>
        <end position="256"/>
    </location>
</feature>
<gene>
    <name evidence="5" type="primary">pnp</name>
    <name evidence="5" type="ORF">SPIL2461_LOCUS2840</name>
</gene>
<reference evidence="5" key="1">
    <citation type="submission" date="2021-02" db="EMBL/GenBank/DDBJ databases">
        <authorList>
            <person name="Dougan E. K."/>
            <person name="Rhodes N."/>
            <person name="Thang M."/>
            <person name="Chan C."/>
        </authorList>
    </citation>
    <scope>NUCLEOTIDE SEQUENCE</scope>
</reference>
<comment type="caution">
    <text evidence="5">The sequence shown here is derived from an EMBL/GenBank/DDBJ whole genome shotgun (WGS) entry which is preliminary data.</text>
</comment>
<dbReference type="InterPro" id="IPR003029">
    <property type="entry name" value="S1_domain"/>
</dbReference>
<accession>A0A812K9R6</accession>
<dbReference type="GO" id="GO:0005840">
    <property type="term" value="C:ribosome"/>
    <property type="evidence" value="ECO:0007669"/>
    <property type="project" value="UniProtKB-KW"/>
</dbReference>
<protein>
    <submittedName>
        <fullName evidence="5">Pnp protein</fullName>
    </submittedName>
</protein>
<evidence type="ECO:0000313" key="6">
    <source>
        <dbReference type="Proteomes" id="UP000649617"/>
    </source>
</evidence>
<dbReference type="CDD" id="cd04508">
    <property type="entry name" value="Tudor_SF"/>
    <property type="match status" value="1"/>
</dbReference>
<dbReference type="GO" id="GO:0003735">
    <property type="term" value="F:structural constituent of ribosome"/>
    <property type="evidence" value="ECO:0007669"/>
    <property type="project" value="TreeGrafter"/>
</dbReference>
<dbReference type="Gene3D" id="2.30.30.140">
    <property type="match status" value="1"/>
</dbReference>
<dbReference type="GO" id="GO:0003729">
    <property type="term" value="F:mRNA binding"/>
    <property type="evidence" value="ECO:0007669"/>
    <property type="project" value="TreeGrafter"/>
</dbReference>
<dbReference type="AlphaFoldDB" id="A0A812K9R6"/>
<evidence type="ECO:0000256" key="3">
    <source>
        <dbReference type="ARBA" id="ARBA00023274"/>
    </source>
</evidence>
<evidence type="ECO:0000256" key="2">
    <source>
        <dbReference type="ARBA" id="ARBA00022980"/>
    </source>
</evidence>
<dbReference type="InterPro" id="IPR050437">
    <property type="entry name" value="Ribos_protein_bS1-like"/>
</dbReference>
<keyword evidence="6" id="KW-1185">Reference proteome</keyword>
<keyword evidence="2" id="KW-0689">Ribosomal protein</keyword>
<dbReference type="EMBL" id="CAJNIZ010003200">
    <property type="protein sequence ID" value="CAE7219794.1"/>
    <property type="molecule type" value="Genomic_DNA"/>
</dbReference>
<comment type="similarity">
    <text evidence="1">Belongs to the bacterial ribosomal protein bS1 family.</text>
</comment>
<evidence type="ECO:0000313" key="5">
    <source>
        <dbReference type="EMBL" id="CAE7219794.1"/>
    </source>
</evidence>
<dbReference type="SUPFAM" id="SSF63748">
    <property type="entry name" value="Tudor/PWWP/MBT"/>
    <property type="match status" value="1"/>
</dbReference>
<dbReference type="GO" id="GO:0006412">
    <property type="term" value="P:translation"/>
    <property type="evidence" value="ECO:0007669"/>
    <property type="project" value="TreeGrafter"/>
</dbReference>
<dbReference type="Proteomes" id="UP000649617">
    <property type="component" value="Unassembled WGS sequence"/>
</dbReference>
<dbReference type="PANTHER" id="PTHR10724:SF7">
    <property type="entry name" value="SMALL RIBOSOMAL SUBUNIT PROTEIN BS1C"/>
    <property type="match status" value="1"/>
</dbReference>